<accession>A0AAD2K3G9</accession>
<dbReference type="EMBL" id="CAVNYO010000414">
    <property type="protein sequence ID" value="CAK5276834.1"/>
    <property type="molecule type" value="Genomic_DNA"/>
</dbReference>
<sequence>MRQVLLIWKPSIPSIQFLWLCSPATQRTENRLGNNSRSREQNPKLGMRRHAHNRSIATWALAQSKAPLAKKAKIMCGVETIATKGKGKAGRGNGKK</sequence>
<organism evidence="3 4">
    <name type="scientific">Mycena citricolor</name>
    <dbReference type="NCBI Taxonomy" id="2018698"/>
    <lineage>
        <taxon>Eukaryota</taxon>
        <taxon>Fungi</taxon>
        <taxon>Dikarya</taxon>
        <taxon>Basidiomycota</taxon>
        <taxon>Agaricomycotina</taxon>
        <taxon>Agaricomycetes</taxon>
        <taxon>Agaricomycetidae</taxon>
        <taxon>Agaricales</taxon>
        <taxon>Marasmiineae</taxon>
        <taxon>Mycenaceae</taxon>
        <taxon>Mycena</taxon>
    </lineage>
</organism>
<reference evidence="3" key="1">
    <citation type="submission" date="2023-11" db="EMBL/GenBank/DDBJ databases">
        <authorList>
            <person name="De Vega J J."/>
            <person name="De Vega J J."/>
        </authorList>
    </citation>
    <scope>NUCLEOTIDE SEQUENCE</scope>
</reference>
<evidence type="ECO:0000256" key="1">
    <source>
        <dbReference type="SAM" id="MobiDB-lite"/>
    </source>
</evidence>
<proteinExistence type="predicted"/>
<evidence type="ECO:0000313" key="2">
    <source>
        <dbReference type="EMBL" id="CAK5263899.1"/>
    </source>
</evidence>
<gene>
    <name evidence="3" type="ORF">MYCIT1_LOCUS25426</name>
    <name evidence="2" type="ORF">MYCIT1_LOCUS3637</name>
</gene>
<keyword evidence="4" id="KW-1185">Reference proteome</keyword>
<dbReference type="AlphaFoldDB" id="A0AAD2K3G9"/>
<feature type="region of interest" description="Disordered" evidence="1">
    <location>
        <begin position="28"/>
        <end position="50"/>
    </location>
</feature>
<protein>
    <submittedName>
        <fullName evidence="3">Uncharacterized protein</fullName>
    </submittedName>
</protein>
<evidence type="ECO:0000313" key="3">
    <source>
        <dbReference type="EMBL" id="CAK5276834.1"/>
    </source>
</evidence>
<comment type="caution">
    <text evidence="3">The sequence shown here is derived from an EMBL/GenBank/DDBJ whole genome shotgun (WGS) entry which is preliminary data.</text>
</comment>
<evidence type="ECO:0000313" key="4">
    <source>
        <dbReference type="Proteomes" id="UP001295794"/>
    </source>
</evidence>
<dbReference type="Proteomes" id="UP001295794">
    <property type="component" value="Unassembled WGS sequence"/>
</dbReference>
<name>A0AAD2K3G9_9AGAR</name>
<dbReference type="EMBL" id="CAVNYO010000045">
    <property type="protein sequence ID" value="CAK5263899.1"/>
    <property type="molecule type" value="Genomic_DNA"/>
</dbReference>